<evidence type="ECO:0000313" key="4">
    <source>
        <dbReference type="Proteomes" id="UP001204376"/>
    </source>
</evidence>
<dbReference type="InterPro" id="IPR009362">
    <property type="entry name" value="YhcG_C"/>
</dbReference>
<dbReference type="Pfam" id="PF06250">
    <property type="entry name" value="YhcG_C"/>
    <property type="match status" value="1"/>
</dbReference>
<proteinExistence type="predicted"/>
<feature type="domain" description="YhcG PDDEXK nuclease" evidence="1">
    <location>
        <begin position="182"/>
        <end position="336"/>
    </location>
</feature>
<accession>A0ABT1T1F5</accession>
<dbReference type="Proteomes" id="UP001204376">
    <property type="component" value="Unassembled WGS sequence"/>
</dbReference>
<protein>
    <submittedName>
        <fullName evidence="3">PDDEXK nuclease domain-containing protein</fullName>
    </submittedName>
</protein>
<sequence>MENEKNYLSFLGKLKNDIEQARLKAVLTVNEQLLELYWKIGNNILIQQNAEGWGTKIIDKLSADLKSSFPDMSGISPRNLKYMRAFADAYPEFVQVPLAQIKNSDAIVQVPLAQLPWYHHITLLDKVKNKEERIFYIKQAVQFGWSRNLLVNQIENDLYSRKGKAVTNFSATLPPIQSDLAKEIFKDPYKFDFLNLAENHFERELEDGLVGHMTKFLLELGNGFSYVGRQYPLQIGGEDYYIDLLFYHLRLRCFVVIELKAGKFIPEYAGKLNFYLNAVDGMLKHQHDQPTIGILICKEKNKIVAEYALKGLEKPIGISEYHLTKAIPTDLKDSLPSIADIEKNLL</sequence>
<dbReference type="InterPro" id="IPR011856">
    <property type="entry name" value="tRNA_endonuc-like_dom_sf"/>
</dbReference>
<gene>
    <name evidence="3" type="ORF">NPE20_10645</name>
</gene>
<dbReference type="PANTHER" id="PTHR30547:SF0">
    <property type="entry name" value="BLR8175 PROTEIN"/>
    <property type="match status" value="1"/>
</dbReference>
<dbReference type="InterPro" id="IPR041527">
    <property type="entry name" value="YhcG_N"/>
</dbReference>
<dbReference type="Gene3D" id="3.40.1350.10">
    <property type="match status" value="1"/>
</dbReference>
<dbReference type="RefSeq" id="WP_256538595.1">
    <property type="nucleotide sequence ID" value="NZ_JANHOH010000001.1"/>
</dbReference>
<dbReference type="InterPro" id="IPR053148">
    <property type="entry name" value="PD-DEXK-like_domain"/>
</dbReference>
<reference evidence="3 4" key="1">
    <citation type="submission" date="2022-07" db="EMBL/GenBank/DDBJ databases">
        <title>Mucilaginibacter sp. JC4.</title>
        <authorList>
            <person name="Le V."/>
            <person name="Ko S.-R."/>
            <person name="Ahn C.-Y."/>
            <person name="Oh H.-M."/>
        </authorList>
    </citation>
    <scope>NUCLEOTIDE SEQUENCE [LARGE SCALE GENOMIC DNA]</scope>
    <source>
        <strain evidence="3 4">JC4</strain>
    </source>
</reference>
<evidence type="ECO:0000313" key="3">
    <source>
        <dbReference type="EMBL" id="MCQ6958421.1"/>
    </source>
</evidence>
<name>A0ABT1T1F5_9SPHI</name>
<keyword evidence="4" id="KW-1185">Reference proteome</keyword>
<evidence type="ECO:0000259" key="2">
    <source>
        <dbReference type="Pfam" id="PF17761"/>
    </source>
</evidence>
<dbReference type="Pfam" id="PF17761">
    <property type="entry name" value="DUF1016_N"/>
    <property type="match status" value="1"/>
</dbReference>
<evidence type="ECO:0000259" key="1">
    <source>
        <dbReference type="Pfam" id="PF06250"/>
    </source>
</evidence>
<feature type="domain" description="YhcG N-terminal" evidence="2">
    <location>
        <begin position="14"/>
        <end position="161"/>
    </location>
</feature>
<organism evidence="3 4">
    <name type="scientific">Mucilaginibacter aquariorum</name>
    <dbReference type="NCBI Taxonomy" id="2967225"/>
    <lineage>
        <taxon>Bacteria</taxon>
        <taxon>Pseudomonadati</taxon>
        <taxon>Bacteroidota</taxon>
        <taxon>Sphingobacteriia</taxon>
        <taxon>Sphingobacteriales</taxon>
        <taxon>Sphingobacteriaceae</taxon>
        <taxon>Mucilaginibacter</taxon>
    </lineage>
</organism>
<dbReference type="PANTHER" id="PTHR30547">
    <property type="entry name" value="UNCHARACTERIZED PROTEIN YHCG-RELATED"/>
    <property type="match status" value="1"/>
</dbReference>
<dbReference type="EMBL" id="JANHOH010000001">
    <property type="protein sequence ID" value="MCQ6958421.1"/>
    <property type="molecule type" value="Genomic_DNA"/>
</dbReference>
<comment type="caution">
    <text evidence="3">The sequence shown here is derived from an EMBL/GenBank/DDBJ whole genome shotgun (WGS) entry which is preliminary data.</text>
</comment>